<dbReference type="InterPro" id="IPR009000">
    <property type="entry name" value="Transl_B-barrel_sf"/>
</dbReference>
<evidence type="ECO:0000259" key="5">
    <source>
        <dbReference type="Pfam" id="PF01782"/>
    </source>
</evidence>
<dbReference type="Gene3D" id="2.40.30.60">
    <property type="entry name" value="RimM"/>
    <property type="match status" value="1"/>
</dbReference>
<accession>A0A382NS30</accession>
<dbReference type="InterPro" id="IPR056792">
    <property type="entry name" value="PRC_RimM"/>
</dbReference>
<feature type="domain" description="Ribosome maturation factor RimM PRC barrel" evidence="6">
    <location>
        <begin position="105"/>
        <end position="170"/>
    </location>
</feature>
<dbReference type="SUPFAM" id="SSF50346">
    <property type="entry name" value="PRC-barrel domain"/>
    <property type="match status" value="1"/>
</dbReference>
<dbReference type="Pfam" id="PF24986">
    <property type="entry name" value="PRC_RimM"/>
    <property type="match status" value="1"/>
</dbReference>
<evidence type="ECO:0000259" key="6">
    <source>
        <dbReference type="Pfam" id="PF24986"/>
    </source>
</evidence>
<keyword evidence="4" id="KW-0143">Chaperone</keyword>
<dbReference type="HAMAP" id="MF_00014">
    <property type="entry name" value="Ribosome_mat_RimM"/>
    <property type="match status" value="1"/>
</dbReference>
<dbReference type="GO" id="GO:0043022">
    <property type="term" value="F:ribosome binding"/>
    <property type="evidence" value="ECO:0007669"/>
    <property type="project" value="InterPro"/>
</dbReference>
<evidence type="ECO:0000256" key="4">
    <source>
        <dbReference type="ARBA" id="ARBA00023186"/>
    </source>
</evidence>
<dbReference type="Pfam" id="PF01782">
    <property type="entry name" value="RimM"/>
    <property type="match status" value="1"/>
</dbReference>
<dbReference type="SUPFAM" id="SSF50447">
    <property type="entry name" value="Translation proteins"/>
    <property type="match status" value="1"/>
</dbReference>
<dbReference type="PANTHER" id="PTHR33692:SF1">
    <property type="entry name" value="RIBOSOME MATURATION FACTOR RIMM"/>
    <property type="match status" value="1"/>
</dbReference>
<proteinExistence type="inferred from homology"/>
<dbReference type="NCBIfam" id="TIGR02273">
    <property type="entry name" value="16S_RimM"/>
    <property type="match status" value="1"/>
</dbReference>
<dbReference type="GO" id="GO:0006364">
    <property type="term" value="P:rRNA processing"/>
    <property type="evidence" value="ECO:0007669"/>
    <property type="project" value="UniProtKB-KW"/>
</dbReference>
<dbReference type="Gene3D" id="2.30.30.240">
    <property type="entry name" value="PRC-barrel domain"/>
    <property type="match status" value="1"/>
</dbReference>
<protein>
    <recommendedName>
        <fullName evidence="8">RimM N-terminal domain-containing protein</fullName>
    </recommendedName>
</protein>
<dbReference type="AlphaFoldDB" id="A0A382NS30"/>
<evidence type="ECO:0000256" key="2">
    <source>
        <dbReference type="ARBA" id="ARBA00022517"/>
    </source>
</evidence>
<dbReference type="InterPro" id="IPR011961">
    <property type="entry name" value="RimM"/>
</dbReference>
<keyword evidence="2" id="KW-0690">Ribosome biogenesis</keyword>
<dbReference type="InterPro" id="IPR036976">
    <property type="entry name" value="RimM_N_sf"/>
</dbReference>
<keyword evidence="3" id="KW-0698">rRNA processing</keyword>
<dbReference type="InterPro" id="IPR011033">
    <property type="entry name" value="PRC_barrel-like_sf"/>
</dbReference>
<evidence type="ECO:0000313" key="7">
    <source>
        <dbReference type="EMBL" id="SVC63994.1"/>
    </source>
</evidence>
<reference evidence="7" key="1">
    <citation type="submission" date="2018-05" db="EMBL/GenBank/DDBJ databases">
        <authorList>
            <person name="Lanie J.A."/>
            <person name="Ng W.-L."/>
            <person name="Kazmierczak K.M."/>
            <person name="Andrzejewski T.M."/>
            <person name="Davidsen T.M."/>
            <person name="Wayne K.J."/>
            <person name="Tettelin H."/>
            <person name="Glass J.I."/>
            <person name="Rusch D."/>
            <person name="Podicherti R."/>
            <person name="Tsui H.-C.T."/>
            <person name="Winkler M.E."/>
        </authorList>
    </citation>
    <scope>NUCLEOTIDE SEQUENCE</scope>
</reference>
<name>A0A382NS30_9ZZZZ</name>
<sequence length="176" mass="18868">MSWVSNRSAPSDPVVVGRVLRPHGLVGEVIVDPADPCTVHFEPGTRLWMAGGWREVVRCRVQGDRWIVSLGGVADRDEAGTLRNVEISVEATGLPELGSGRYYIHDLVGCRVENSMGAELGEITAVVPGPQDWIEIAQDGERSLVPMVGALLKEVDVEAQLVVIDPPPGLAEATKA</sequence>
<evidence type="ECO:0000256" key="1">
    <source>
        <dbReference type="ARBA" id="ARBA00022490"/>
    </source>
</evidence>
<feature type="domain" description="RimM N-terminal" evidence="5">
    <location>
        <begin position="15"/>
        <end position="90"/>
    </location>
</feature>
<dbReference type="PANTHER" id="PTHR33692">
    <property type="entry name" value="RIBOSOME MATURATION FACTOR RIMM"/>
    <property type="match status" value="1"/>
</dbReference>
<keyword evidence="1" id="KW-0963">Cytoplasm</keyword>
<dbReference type="GO" id="GO:0005840">
    <property type="term" value="C:ribosome"/>
    <property type="evidence" value="ECO:0007669"/>
    <property type="project" value="InterPro"/>
</dbReference>
<gene>
    <name evidence="7" type="ORF">METZ01_LOCUS316848</name>
</gene>
<evidence type="ECO:0008006" key="8">
    <source>
        <dbReference type="Google" id="ProtNLM"/>
    </source>
</evidence>
<dbReference type="InterPro" id="IPR002676">
    <property type="entry name" value="RimM_N"/>
</dbReference>
<dbReference type="EMBL" id="UINC01102400">
    <property type="protein sequence ID" value="SVC63994.1"/>
    <property type="molecule type" value="Genomic_DNA"/>
</dbReference>
<evidence type="ECO:0000256" key="3">
    <source>
        <dbReference type="ARBA" id="ARBA00022552"/>
    </source>
</evidence>
<organism evidence="7">
    <name type="scientific">marine metagenome</name>
    <dbReference type="NCBI Taxonomy" id="408172"/>
    <lineage>
        <taxon>unclassified sequences</taxon>
        <taxon>metagenomes</taxon>
        <taxon>ecological metagenomes</taxon>
    </lineage>
</organism>